<proteinExistence type="predicted"/>
<dbReference type="PANTHER" id="PTHR47381">
    <property type="entry name" value="ALPHA/BETA-HYDROLASES SUPERFAMILY PROTEIN"/>
    <property type="match status" value="1"/>
</dbReference>
<dbReference type="Pfam" id="PF01738">
    <property type="entry name" value="DLH"/>
    <property type="match status" value="1"/>
</dbReference>
<gene>
    <name evidence="3" type="ORF">WJX75_007214</name>
</gene>
<evidence type="ECO:0000313" key="4">
    <source>
        <dbReference type="Proteomes" id="UP001491310"/>
    </source>
</evidence>
<name>A0ABR2YIB8_9CHLO</name>
<dbReference type="Gene3D" id="3.40.50.1820">
    <property type="entry name" value="alpha/beta hydrolase"/>
    <property type="match status" value="1"/>
</dbReference>
<evidence type="ECO:0000256" key="1">
    <source>
        <dbReference type="SAM" id="MobiDB-lite"/>
    </source>
</evidence>
<dbReference type="Proteomes" id="UP001491310">
    <property type="component" value="Unassembled WGS sequence"/>
</dbReference>
<organism evidence="3 4">
    <name type="scientific">Coccomyxa subellipsoidea</name>
    <dbReference type="NCBI Taxonomy" id="248742"/>
    <lineage>
        <taxon>Eukaryota</taxon>
        <taxon>Viridiplantae</taxon>
        <taxon>Chlorophyta</taxon>
        <taxon>core chlorophytes</taxon>
        <taxon>Trebouxiophyceae</taxon>
        <taxon>Trebouxiophyceae incertae sedis</taxon>
        <taxon>Coccomyxaceae</taxon>
        <taxon>Coccomyxa</taxon>
    </lineage>
</organism>
<sequence length="442" mass="49008">MPTVADESSNVQLFKRTPRTARFMAQEVNRKLKPQEPHERKGPALSVGHSRVVHDDEDAETEQLRRAKATAVDGETIRQHAAVAALAAQKNIALPESSDSGLDDRPRVGTVTRVLRAFKALSSPYPPKQKKARGKRKSDELEEYHVEELEYKSEEADSSQAWVPLRIVKPVSALSRLPVIIYLHATGGNLEQMHGRMELAAQRGYLTAAIDCHYHGRRCLPGGAGRHCYEDALVRAWREGIERPFLLDNVWDLTILLDYLETRPDIDSSRIGMTGISLGGMHSWLTAALDERVAVAAPMIGVQNFRWAVENDTWHARVGSIPRVFAAAASDLGKPAVDAEVVRRVWGRIMPGLLEGFDAPHSLPCIAPRPFLIANGELDPRCPVKGLEEVLQQTRDAYEDAGAAENFRVYFEKGLGHSVSHGLDAQVNAFLDQHLLRKTGVQ</sequence>
<accession>A0ABR2YIB8</accession>
<keyword evidence="4" id="KW-1185">Reference proteome</keyword>
<feature type="domain" description="Dienelactone hydrolase" evidence="2">
    <location>
        <begin position="167"/>
        <end position="307"/>
    </location>
</feature>
<evidence type="ECO:0000313" key="3">
    <source>
        <dbReference type="EMBL" id="KAK9905831.1"/>
    </source>
</evidence>
<dbReference type="InterPro" id="IPR002925">
    <property type="entry name" value="Dienelactn_hydro"/>
</dbReference>
<dbReference type="SUPFAM" id="SSF53474">
    <property type="entry name" value="alpha/beta-Hydrolases"/>
    <property type="match status" value="1"/>
</dbReference>
<feature type="region of interest" description="Disordered" evidence="1">
    <location>
        <begin position="29"/>
        <end position="61"/>
    </location>
</feature>
<evidence type="ECO:0000259" key="2">
    <source>
        <dbReference type="Pfam" id="PF01738"/>
    </source>
</evidence>
<dbReference type="InterPro" id="IPR029058">
    <property type="entry name" value="AB_hydrolase_fold"/>
</dbReference>
<dbReference type="EMBL" id="JALJOT010000011">
    <property type="protein sequence ID" value="KAK9905831.1"/>
    <property type="molecule type" value="Genomic_DNA"/>
</dbReference>
<dbReference type="PANTHER" id="PTHR47381:SF3">
    <property type="entry name" value="ALPHA_BETA-HYDROLASES SUPERFAMILY PROTEIN"/>
    <property type="match status" value="1"/>
</dbReference>
<reference evidence="3 4" key="1">
    <citation type="journal article" date="2024" name="Nat. Commun.">
        <title>Phylogenomics reveals the evolutionary origins of lichenization in chlorophyte algae.</title>
        <authorList>
            <person name="Puginier C."/>
            <person name="Libourel C."/>
            <person name="Otte J."/>
            <person name="Skaloud P."/>
            <person name="Haon M."/>
            <person name="Grisel S."/>
            <person name="Petersen M."/>
            <person name="Berrin J.G."/>
            <person name="Delaux P.M."/>
            <person name="Dal Grande F."/>
            <person name="Keller J."/>
        </authorList>
    </citation>
    <scope>NUCLEOTIDE SEQUENCE [LARGE SCALE GENOMIC DNA]</scope>
    <source>
        <strain evidence="3 4">SAG 216-7</strain>
    </source>
</reference>
<protein>
    <recommendedName>
        <fullName evidence="2">Dienelactone hydrolase domain-containing protein</fullName>
    </recommendedName>
</protein>
<comment type="caution">
    <text evidence="3">The sequence shown here is derived from an EMBL/GenBank/DDBJ whole genome shotgun (WGS) entry which is preliminary data.</text>
</comment>
<feature type="compositionally biased region" description="Basic and acidic residues" evidence="1">
    <location>
        <begin position="29"/>
        <end position="42"/>
    </location>
</feature>